<dbReference type="PANTHER" id="PTHR43377">
    <property type="entry name" value="BILIVERDIN REDUCTASE A"/>
    <property type="match status" value="1"/>
</dbReference>
<dbReference type="RefSeq" id="WP_095265843.1">
    <property type="nucleotide sequence ID" value="NZ_NPBY01000044.1"/>
</dbReference>
<protein>
    <submittedName>
        <fullName evidence="5">Dehydrogenase</fullName>
    </submittedName>
    <submittedName>
        <fullName evidence="4">Gfo/Idh/MocA family oxidoreductase</fullName>
    </submittedName>
</protein>
<dbReference type="Pfam" id="PF01408">
    <property type="entry name" value="GFO_IDH_MocA"/>
    <property type="match status" value="1"/>
</dbReference>
<evidence type="ECO:0000259" key="3">
    <source>
        <dbReference type="Pfam" id="PF02894"/>
    </source>
</evidence>
<evidence type="ECO:0000259" key="2">
    <source>
        <dbReference type="Pfam" id="PF01408"/>
    </source>
</evidence>
<evidence type="ECO:0000313" key="6">
    <source>
        <dbReference type="Proteomes" id="UP000215596"/>
    </source>
</evidence>
<proteinExistence type="inferred from homology"/>
<dbReference type="SUPFAM" id="SSF51735">
    <property type="entry name" value="NAD(P)-binding Rossmann-fold domains"/>
    <property type="match status" value="1"/>
</dbReference>
<dbReference type="GO" id="GO:0000166">
    <property type="term" value="F:nucleotide binding"/>
    <property type="evidence" value="ECO:0007669"/>
    <property type="project" value="InterPro"/>
</dbReference>
<keyword evidence="7" id="KW-1185">Reference proteome</keyword>
<gene>
    <name evidence="5" type="ORF">CHH67_14150</name>
    <name evidence="4" type="ORF">GNP94_09655</name>
</gene>
<dbReference type="EMBL" id="WOAA01000006">
    <property type="protein sequence ID" value="MUG66278.1"/>
    <property type="molecule type" value="Genomic_DNA"/>
</dbReference>
<accession>A0A268ERM9</accession>
<dbReference type="Proteomes" id="UP000435177">
    <property type="component" value="Unassembled WGS sequence"/>
</dbReference>
<dbReference type="InterPro" id="IPR004104">
    <property type="entry name" value="Gfo/Idh/MocA-like_OxRdtase_C"/>
</dbReference>
<reference evidence="5 6" key="1">
    <citation type="submission" date="2017-07" db="EMBL/GenBank/DDBJ databases">
        <title>Isolation and whole genome analysis of endospore-forming bacteria from heroin.</title>
        <authorList>
            <person name="Kalinowski J."/>
            <person name="Ahrens B."/>
            <person name="Al-Dilaimi A."/>
            <person name="Winkler A."/>
            <person name="Wibberg D."/>
            <person name="Schleenbecker U."/>
            <person name="Ruckert C."/>
            <person name="Wolfel R."/>
            <person name="Grass G."/>
        </authorList>
    </citation>
    <scope>NUCLEOTIDE SEQUENCE [LARGE SCALE GENOMIC DNA]</scope>
    <source>
        <strain evidence="5 6">7537-G1</strain>
    </source>
</reference>
<evidence type="ECO:0000313" key="5">
    <source>
        <dbReference type="EMBL" id="PAD75780.1"/>
    </source>
</evidence>
<dbReference type="Gene3D" id="3.40.50.720">
    <property type="entry name" value="NAD(P)-binding Rossmann-like Domain"/>
    <property type="match status" value="1"/>
</dbReference>
<evidence type="ECO:0000313" key="4">
    <source>
        <dbReference type="EMBL" id="MUG66278.1"/>
    </source>
</evidence>
<dbReference type="Pfam" id="PF02894">
    <property type="entry name" value="GFO_IDH_MocA_C"/>
    <property type="match status" value="1"/>
</dbReference>
<feature type="domain" description="Gfo/Idh/MocA-like oxidoreductase C-terminal" evidence="3">
    <location>
        <begin position="135"/>
        <end position="331"/>
    </location>
</feature>
<dbReference type="SUPFAM" id="SSF55347">
    <property type="entry name" value="Glyceraldehyde-3-phosphate dehydrogenase-like, C-terminal domain"/>
    <property type="match status" value="1"/>
</dbReference>
<sequence>MLHVLVIGAGTMGSVHAEAYKNMPGVKLVGIADLQADKAALLAAHCECRAFTSYDQALGQLGSEHIDVIDICLPTPLHKSYVLRAADDGKDVICEKPLAGSLADARLMIDYCKQKGVRLFVGQVLRFFPEYQNAKALLDRGAIGSPAVIRAARGGSYPVGWNDWYSDTSASGGVIVDALIHDFDYLRWCFGEVERVFAKSLHGRVQAQLDYALVTLRFQSGVIAHIEGTWAHEGFFMQLEMAGTSGVIDYDSSKDTPLIMRDRGQRPGSRAGVPVPESPLEPSPYARELAHFVSCIQDGSEPLVTAEDAWEALRISLAALESARTGRPVTLNDAARSTSG</sequence>
<dbReference type="OrthoDB" id="9815825at2"/>
<dbReference type="AlphaFoldDB" id="A0A268ERM9"/>
<comment type="caution">
    <text evidence="5">The sequence shown here is derived from an EMBL/GenBank/DDBJ whole genome shotgun (WGS) entry which is preliminary data.</text>
</comment>
<dbReference type="InterPro" id="IPR036291">
    <property type="entry name" value="NAD(P)-bd_dom_sf"/>
</dbReference>
<evidence type="ECO:0000256" key="1">
    <source>
        <dbReference type="ARBA" id="ARBA00010928"/>
    </source>
</evidence>
<dbReference type="PANTHER" id="PTHR43377:SF1">
    <property type="entry name" value="BILIVERDIN REDUCTASE A"/>
    <property type="match status" value="1"/>
</dbReference>
<feature type="domain" description="Gfo/Idh/MocA-like oxidoreductase N-terminal" evidence="2">
    <location>
        <begin position="3"/>
        <end position="122"/>
    </location>
</feature>
<organism evidence="5 6">
    <name type="scientific">Paenibacillus campinasensis</name>
    <dbReference type="NCBI Taxonomy" id="66347"/>
    <lineage>
        <taxon>Bacteria</taxon>
        <taxon>Bacillati</taxon>
        <taxon>Bacillota</taxon>
        <taxon>Bacilli</taxon>
        <taxon>Bacillales</taxon>
        <taxon>Paenibacillaceae</taxon>
        <taxon>Paenibacillus</taxon>
    </lineage>
</organism>
<comment type="similarity">
    <text evidence="1">Belongs to the Gfo/Idh/MocA family.</text>
</comment>
<dbReference type="InterPro" id="IPR000683">
    <property type="entry name" value="Gfo/Idh/MocA-like_OxRdtase_N"/>
</dbReference>
<evidence type="ECO:0000313" key="7">
    <source>
        <dbReference type="Proteomes" id="UP000435177"/>
    </source>
</evidence>
<dbReference type="EMBL" id="NPBY01000044">
    <property type="protein sequence ID" value="PAD75780.1"/>
    <property type="molecule type" value="Genomic_DNA"/>
</dbReference>
<reference evidence="4 7" key="2">
    <citation type="submission" date="2019-11" db="EMBL/GenBank/DDBJ databases">
        <title>Draft genome sequences of five Paenibacillus species of dairy origin.</title>
        <authorList>
            <person name="Olajide A.M."/>
            <person name="Chen S."/>
            <person name="Lapointe G."/>
        </authorList>
    </citation>
    <scope>NUCLEOTIDE SEQUENCE [LARGE SCALE GENOMIC DNA]</scope>
    <source>
        <strain evidence="4 7">3CS1</strain>
    </source>
</reference>
<name>A0A268ERM9_9BACL</name>
<dbReference type="Proteomes" id="UP000215596">
    <property type="component" value="Unassembled WGS sequence"/>
</dbReference>
<dbReference type="Gene3D" id="3.30.360.10">
    <property type="entry name" value="Dihydrodipicolinate Reductase, domain 2"/>
    <property type="match status" value="1"/>
</dbReference>
<dbReference type="InterPro" id="IPR051450">
    <property type="entry name" value="Gfo/Idh/MocA_Oxidoreductases"/>
</dbReference>